<dbReference type="AlphaFoldDB" id="A0A368Z0N0"/>
<gene>
    <name evidence="1" type="ORF">C7476_103324</name>
</gene>
<accession>A0A368Z0N0</accession>
<evidence type="ECO:0000313" key="2">
    <source>
        <dbReference type="Proteomes" id="UP000253324"/>
    </source>
</evidence>
<dbReference type="EMBL" id="QPJM01000003">
    <property type="protein sequence ID" value="RCW85479.1"/>
    <property type="molecule type" value="Genomic_DNA"/>
</dbReference>
<proteinExistence type="predicted"/>
<dbReference type="Proteomes" id="UP000253324">
    <property type="component" value="Unassembled WGS sequence"/>
</dbReference>
<reference evidence="1 2" key="1">
    <citation type="submission" date="2018-07" db="EMBL/GenBank/DDBJ databases">
        <title>Genomic Encyclopedia of Type Strains, Phase III (KMG-III): the genomes of soil and plant-associated and newly described type strains.</title>
        <authorList>
            <person name="Whitman W."/>
        </authorList>
    </citation>
    <scope>NUCLEOTIDE SEQUENCE [LARGE SCALE GENOMIC DNA]</scope>
    <source>
        <strain evidence="1 2">31-25a</strain>
    </source>
</reference>
<name>A0A368Z0N0_9HYPH</name>
<protein>
    <submittedName>
        <fullName evidence="1">Uncharacterized protein</fullName>
    </submittedName>
</protein>
<evidence type="ECO:0000313" key="1">
    <source>
        <dbReference type="EMBL" id="RCW85479.1"/>
    </source>
</evidence>
<comment type="caution">
    <text evidence="1">The sequence shown here is derived from an EMBL/GenBank/DDBJ whole genome shotgun (WGS) entry which is preliminary data.</text>
</comment>
<sequence length="85" mass="9710">MNRLTVTNDITSWKSSLIGKTLLRCLYVYLLFFFCSKVKHIKSPIGAMVFEILMEGKMGLRDQRLVILPSLSVTLLSMRRASSKL</sequence>
<keyword evidence="2" id="KW-1185">Reference proteome</keyword>
<organism evidence="1 2">
    <name type="scientific">Phyllobacterium bourgognense</name>
    <dbReference type="NCBI Taxonomy" id="314236"/>
    <lineage>
        <taxon>Bacteria</taxon>
        <taxon>Pseudomonadati</taxon>
        <taxon>Pseudomonadota</taxon>
        <taxon>Alphaproteobacteria</taxon>
        <taxon>Hyphomicrobiales</taxon>
        <taxon>Phyllobacteriaceae</taxon>
        <taxon>Phyllobacterium</taxon>
    </lineage>
</organism>